<keyword evidence="5" id="KW-0489">Methyltransferase</keyword>
<evidence type="ECO:0000256" key="2">
    <source>
        <dbReference type="ARBA" id="ARBA00005801"/>
    </source>
</evidence>
<evidence type="ECO:0000256" key="6">
    <source>
        <dbReference type="ARBA" id="ARBA00022670"/>
    </source>
</evidence>
<protein>
    <recommendedName>
        <fullName evidence="18">Prepilin leader peptidase/N-methyltransferase</fullName>
    </recommendedName>
</protein>
<comment type="similarity">
    <text evidence="2">Belongs to the peptidase A24 family.</text>
</comment>
<dbReference type="InterPro" id="IPR010627">
    <property type="entry name" value="Prepilin_pept_A24_N"/>
</dbReference>
<evidence type="ECO:0000259" key="15">
    <source>
        <dbReference type="Pfam" id="PF01478"/>
    </source>
</evidence>
<evidence type="ECO:0000256" key="5">
    <source>
        <dbReference type="ARBA" id="ARBA00022603"/>
    </source>
</evidence>
<evidence type="ECO:0000256" key="14">
    <source>
        <dbReference type="SAM" id="Phobius"/>
    </source>
</evidence>
<dbReference type="PRINTS" id="PR00864">
    <property type="entry name" value="PREPILNPTASE"/>
</dbReference>
<dbReference type="InterPro" id="IPR050882">
    <property type="entry name" value="Prepilin_peptidase/N-MTase"/>
</dbReference>
<dbReference type="EMBL" id="UINC01079587">
    <property type="protein sequence ID" value="SVC21714.1"/>
    <property type="molecule type" value="Genomic_DNA"/>
</dbReference>
<evidence type="ECO:0000259" key="16">
    <source>
        <dbReference type="Pfam" id="PF06750"/>
    </source>
</evidence>
<dbReference type="Pfam" id="PF06750">
    <property type="entry name" value="A24_N_bact"/>
    <property type="match status" value="1"/>
</dbReference>
<keyword evidence="10" id="KW-0378">Hydrolase</keyword>
<evidence type="ECO:0000256" key="9">
    <source>
        <dbReference type="ARBA" id="ARBA00022692"/>
    </source>
</evidence>
<reference evidence="17" key="1">
    <citation type="submission" date="2018-05" db="EMBL/GenBank/DDBJ databases">
        <authorList>
            <person name="Lanie J.A."/>
            <person name="Ng W.-L."/>
            <person name="Kazmierczak K.M."/>
            <person name="Andrzejewski T.M."/>
            <person name="Davidsen T.M."/>
            <person name="Wayne K.J."/>
            <person name="Tettelin H."/>
            <person name="Glass J.I."/>
            <person name="Rusch D."/>
            <person name="Podicherti R."/>
            <person name="Tsui H.-C.T."/>
            <person name="Winkler M.E."/>
        </authorList>
    </citation>
    <scope>NUCLEOTIDE SEQUENCE</scope>
</reference>
<dbReference type="GO" id="GO:0032259">
    <property type="term" value="P:methylation"/>
    <property type="evidence" value="ECO:0007669"/>
    <property type="project" value="UniProtKB-KW"/>
</dbReference>
<comment type="subcellular location">
    <subcellularLocation>
        <location evidence="1">Cell inner membrane</location>
        <topology evidence="1">Multi-pass membrane protein</topology>
    </subcellularLocation>
</comment>
<feature type="transmembrane region" description="Helical" evidence="14">
    <location>
        <begin position="131"/>
        <end position="147"/>
    </location>
</feature>
<dbReference type="FunFam" id="1.20.120.1220:FF:000001">
    <property type="entry name" value="Type 4 prepilin-like proteins leader peptide-processing enzyme"/>
    <property type="match status" value="1"/>
</dbReference>
<dbReference type="GO" id="GO:0008168">
    <property type="term" value="F:methyltransferase activity"/>
    <property type="evidence" value="ECO:0007669"/>
    <property type="project" value="UniProtKB-KW"/>
</dbReference>
<feature type="transmembrane region" description="Helical" evidence="14">
    <location>
        <begin position="178"/>
        <end position="196"/>
    </location>
</feature>
<evidence type="ECO:0000256" key="7">
    <source>
        <dbReference type="ARBA" id="ARBA00022679"/>
    </source>
</evidence>
<evidence type="ECO:0000256" key="12">
    <source>
        <dbReference type="ARBA" id="ARBA00023136"/>
    </source>
</evidence>
<dbReference type="PANTHER" id="PTHR30487">
    <property type="entry name" value="TYPE 4 PREPILIN-LIKE PROTEINS LEADER PEPTIDE-PROCESSING ENZYME"/>
    <property type="match status" value="1"/>
</dbReference>
<evidence type="ECO:0000256" key="1">
    <source>
        <dbReference type="ARBA" id="ARBA00004429"/>
    </source>
</evidence>
<name>A0A382K9W0_9ZZZZ</name>
<accession>A0A382K9W0</accession>
<keyword evidence="3" id="KW-1003">Cell membrane</keyword>
<dbReference type="Gene3D" id="1.20.120.1220">
    <property type="match status" value="1"/>
</dbReference>
<dbReference type="GO" id="GO:0004190">
    <property type="term" value="F:aspartic-type endopeptidase activity"/>
    <property type="evidence" value="ECO:0007669"/>
    <property type="project" value="InterPro"/>
</dbReference>
<feature type="transmembrane region" description="Helical" evidence="14">
    <location>
        <begin position="12"/>
        <end position="34"/>
    </location>
</feature>
<keyword evidence="8" id="KW-0949">S-adenosyl-L-methionine</keyword>
<dbReference type="GO" id="GO:0005886">
    <property type="term" value="C:plasma membrane"/>
    <property type="evidence" value="ECO:0007669"/>
    <property type="project" value="UniProtKB-SubCell"/>
</dbReference>
<dbReference type="Pfam" id="PF01478">
    <property type="entry name" value="Peptidase_A24"/>
    <property type="match status" value="1"/>
</dbReference>
<keyword evidence="13" id="KW-0511">Multifunctional enzyme</keyword>
<evidence type="ECO:0000256" key="8">
    <source>
        <dbReference type="ARBA" id="ARBA00022691"/>
    </source>
</evidence>
<evidence type="ECO:0000256" key="10">
    <source>
        <dbReference type="ARBA" id="ARBA00022801"/>
    </source>
</evidence>
<gene>
    <name evidence="17" type="ORF">METZ01_LOCUS274568</name>
</gene>
<keyword evidence="11 14" id="KW-1133">Transmembrane helix</keyword>
<keyword evidence="6" id="KW-0645">Protease</keyword>
<keyword evidence="4" id="KW-0997">Cell inner membrane</keyword>
<dbReference type="AlphaFoldDB" id="A0A382K9W0"/>
<feature type="non-terminal residue" evidence="17">
    <location>
        <position position="1"/>
    </location>
</feature>
<evidence type="ECO:0000256" key="13">
    <source>
        <dbReference type="ARBA" id="ARBA00023268"/>
    </source>
</evidence>
<dbReference type="PANTHER" id="PTHR30487:SF0">
    <property type="entry name" value="PREPILIN LEADER PEPTIDASE_N-METHYLTRANSFERASE-RELATED"/>
    <property type="match status" value="1"/>
</dbReference>
<sequence length="290" mass="31448">VDVIPLVHGSPAAVLLLIAVLGLAVGSFLNVVILRLPPRLAWQWQTSAGTPGTVADPPKPPPGLVRPGSRCPTCKQSIHWWENIPLLSYVLLRGRCSHCDVHISLRYPAVEALTALLSITVFWVLGLDWQLAAALILTWGLIVLSFVDLDHMLLPDVITLPLLWLGLLVNLAGGFCDIGSAVIGAVSGYLVLWIIFHLYRMISGREGFGYGDFKLLAALGAWLGWQMLPLVLLLASLCGAVIGITLIMLTPREARQPLPFGPYLAVAGWIVLLWGDALLTAYLQFAAINF</sequence>
<evidence type="ECO:0000256" key="4">
    <source>
        <dbReference type="ARBA" id="ARBA00022519"/>
    </source>
</evidence>
<evidence type="ECO:0000256" key="3">
    <source>
        <dbReference type="ARBA" id="ARBA00022475"/>
    </source>
</evidence>
<feature type="domain" description="Prepilin type IV endopeptidase peptidase" evidence="15">
    <location>
        <begin position="135"/>
        <end position="244"/>
    </location>
</feature>
<evidence type="ECO:0000256" key="11">
    <source>
        <dbReference type="ARBA" id="ARBA00022989"/>
    </source>
</evidence>
<feature type="transmembrane region" description="Helical" evidence="14">
    <location>
        <begin position="263"/>
        <end position="285"/>
    </location>
</feature>
<keyword evidence="9 14" id="KW-0812">Transmembrane</keyword>
<organism evidence="17">
    <name type="scientific">marine metagenome</name>
    <dbReference type="NCBI Taxonomy" id="408172"/>
    <lineage>
        <taxon>unclassified sequences</taxon>
        <taxon>metagenomes</taxon>
        <taxon>ecological metagenomes</taxon>
    </lineage>
</organism>
<keyword evidence="12 14" id="KW-0472">Membrane</keyword>
<feature type="transmembrane region" description="Helical" evidence="14">
    <location>
        <begin position="154"/>
        <end position="172"/>
    </location>
</feature>
<keyword evidence="7" id="KW-0808">Transferase</keyword>
<evidence type="ECO:0000313" key="17">
    <source>
        <dbReference type="EMBL" id="SVC21714.1"/>
    </source>
</evidence>
<proteinExistence type="inferred from homology"/>
<evidence type="ECO:0008006" key="18">
    <source>
        <dbReference type="Google" id="ProtNLM"/>
    </source>
</evidence>
<dbReference type="InterPro" id="IPR014032">
    <property type="entry name" value="Peptidase_A24A_bac"/>
</dbReference>
<feature type="transmembrane region" description="Helical" evidence="14">
    <location>
        <begin position="231"/>
        <end position="251"/>
    </location>
</feature>
<feature type="domain" description="Prepilin peptidase A24 N-terminal" evidence="16">
    <location>
        <begin position="20"/>
        <end position="124"/>
    </location>
</feature>
<dbReference type="GO" id="GO:0006465">
    <property type="term" value="P:signal peptide processing"/>
    <property type="evidence" value="ECO:0007669"/>
    <property type="project" value="TreeGrafter"/>
</dbReference>
<dbReference type="InterPro" id="IPR000045">
    <property type="entry name" value="Prepilin_IV_endopep_pep"/>
</dbReference>